<reference evidence="2 3" key="1">
    <citation type="submission" date="2019-05" db="EMBL/GenBank/DDBJ databases">
        <title>A Chromosome-scale Meerkat (S. suricatta) Genome Assembly.</title>
        <authorList>
            <person name="Dudchenko O."/>
            <person name="Lieberman Aiden E."/>
            <person name="Tung J."/>
            <person name="Barreiro L.B."/>
            <person name="Clutton-Brock T.H."/>
        </authorList>
    </citation>
    <scope>NUCLEOTIDE SEQUENCE [LARGE SCALE GENOMIC DNA]</scope>
</reference>
<feature type="compositionally biased region" description="Polar residues" evidence="1">
    <location>
        <begin position="11"/>
        <end position="21"/>
    </location>
</feature>
<evidence type="ECO:0000313" key="3">
    <source>
        <dbReference type="Proteomes" id="UP000472268"/>
    </source>
</evidence>
<keyword evidence="3" id="KW-1185">Reference proteome</keyword>
<name>A0A673TRZ9_SURSU</name>
<feature type="region of interest" description="Disordered" evidence="1">
    <location>
        <begin position="1"/>
        <end position="24"/>
    </location>
</feature>
<dbReference type="AlphaFoldDB" id="A0A673TRZ9"/>
<organism evidence="2 3">
    <name type="scientific">Suricata suricatta</name>
    <name type="common">Meerkat</name>
    <dbReference type="NCBI Taxonomy" id="37032"/>
    <lineage>
        <taxon>Eukaryota</taxon>
        <taxon>Metazoa</taxon>
        <taxon>Chordata</taxon>
        <taxon>Craniata</taxon>
        <taxon>Vertebrata</taxon>
        <taxon>Euteleostomi</taxon>
        <taxon>Mammalia</taxon>
        <taxon>Eutheria</taxon>
        <taxon>Laurasiatheria</taxon>
        <taxon>Carnivora</taxon>
        <taxon>Feliformia</taxon>
        <taxon>Herpestidae</taxon>
        <taxon>Suricata</taxon>
    </lineage>
</organism>
<accession>A0A673TRZ9</accession>
<evidence type="ECO:0000256" key="1">
    <source>
        <dbReference type="SAM" id="MobiDB-lite"/>
    </source>
</evidence>
<dbReference type="Proteomes" id="UP000472268">
    <property type="component" value="Chromosome 2"/>
</dbReference>
<reference evidence="2" key="2">
    <citation type="submission" date="2025-08" db="UniProtKB">
        <authorList>
            <consortium name="Ensembl"/>
        </authorList>
    </citation>
    <scope>IDENTIFICATION</scope>
</reference>
<reference evidence="2" key="3">
    <citation type="submission" date="2025-09" db="UniProtKB">
        <authorList>
            <consortium name="Ensembl"/>
        </authorList>
    </citation>
    <scope>IDENTIFICATION</scope>
</reference>
<evidence type="ECO:0000313" key="2">
    <source>
        <dbReference type="Ensembl" id="ENSSSUP00005012195.1"/>
    </source>
</evidence>
<proteinExistence type="predicted"/>
<sequence>MLTSRECHLGQTEQSERNQAPWSLAPGAPCAASLPLPRLPPSASPSPAVAAWQELPRSSGLLQSDIYISWVFYGVFGRCQKVPAIDTHRYEVSPAALRHLAATLQRLSRTGRQAWTQPVPRPAWRPRLPLHRVLSTGFASP</sequence>
<protein>
    <submittedName>
        <fullName evidence="2">Uncharacterized protein</fullName>
    </submittedName>
</protein>
<dbReference type="Ensembl" id="ENSSSUT00005013954.1">
    <property type="protein sequence ID" value="ENSSSUP00005012195.1"/>
    <property type="gene ID" value="ENSSSUG00005007846.1"/>
</dbReference>